<keyword evidence="2" id="KW-1185">Reference proteome</keyword>
<sequence length="85" mass="8187">MPVPDGSTSGVSLEVELVSLIATGRAGMSTARSVATLGDDCFGSFRCALAGGSDAEETSAVLSPLVTCSTAGAFELVTAGTSGGG</sequence>
<dbReference type="AlphaFoldDB" id="A0A9X0WIP8"/>
<proteinExistence type="predicted"/>
<organism evidence="1 2">
    <name type="scientific">Thiocapsa imhoffii</name>
    <dbReference type="NCBI Taxonomy" id="382777"/>
    <lineage>
        <taxon>Bacteria</taxon>
        <taxon>Pseudomonadati</taxon>
        <taxon>Pseudomonadota</taxon>
        <taxon>Gammaproteobacteria</taxon>
        <taxon>Chromatiales</taxon>
        <taxon>Chromatiaceae</taxon>
        <taxon>Thiocapsa</taxon>
    </lineage>
</organism>
<gene>
    <name evidence="1" type="ORF">CKO25_11660</name>
</gene>
<dbReference type="EMBL" id="NRSD01000011">
    <property type="protein sequence ID" value="MBK1645283.1"/>
    <property type="molecule type" value="Genomic_DNA"/>
</dbReference>
<accession>A0A9X0WIP8</accession>
<name>A0A9X0WIP8_9GAMM</name>
<protein>
    <submittedName>
        <fullName evidence="1">Uncharacterized protein</fullName>
    </submittedName>
</protein>
<reference evidence="1 2" key="1">
    <citation type="journal article" date="2020" name="Microorganisms">
        <title>Osmotic Adaptation and Compatible Solute Biosynthesis of Phototrophic Bacteria as Revealed from Genome Analyses.</title>
        <authorList>
            <person name="Imhoff J.F."/>
            <person name="Rahn T."/>
            <person name="Kunzel S."/>
            <person name="Keller A."/>
            <person name="Neulinger S.C."/>
        </authorList>
    </citation>
    <scope>NUCLEOTIDE SEQUENCE [LARGE SCALE GENOMIC DNA]</scope>
    <source>
        <strain evidence="1 2">DSM 21303</strain>
    </source>
</reference>
<evidence type="ECO:0000313" key="2">
    <source>
        <dbReference type="Proteomes" id="UP001138802"/>
    </source>
</evidence>
<dbReference type="RefSeq" id="WP_200388092.1">
    <property type="nucleotide sequence ID" value="NZ_NRSD01000011.1"/>
</dbReference>
<dbReference type="Proteomes" id="UP001138802">
    <property type="component" value="Unassembled WGS sequence"/>
</dbReference>
<evidence type="ECO:0000313" key="1">
    <source>
        <dbReference type="EMBL" id="MBK1645283.1"/>
    </source>
</evidence>
<comment type="caution">
    <text evidence="1">The sequence shown here is derived from an EMBL/GenBank/DDBJ whole genome shotgun (WGS) entry which is preliminary data.</text>
</comment>